<sequence length="41" mass="4946">MRIRVYSPFHYTLYSIKKRRKIPRENLGFLAYINSSLKITA</sequence>
<organism evidence="1 2">
    <name type="scientific">Streptococcus mitis</name>
    <dbReference type="NCBI Taxonomy" id="28037"/>
    <lineage>
        <taxon>Bacteria</taxon>
        <taxon>Bacillati</taxon>
        <taxon>Bacillota</taxon>
        <taxon>Bacilli</taxon>
        <taxon>Lactobacillales</taxon>
        <taxon>Streptococcaceae</taxon>
        <taxon>Streptococcus</taxon>
        <taxon>Streptococcus mitis group</taxon>
    </lineage>
</organism>
<name>A0A081QWP8_STRMT</name>
<dbReference type="AlphaFoldDB" id="A0A081QWP8"/>
<evidence type="ECO:0000313" key="1">
    <source>
        <dbReference type="EMBL" id="KEQ47371.1"/>
    </source>
</evidence>
<proteinExistence type="predicted"/>
<comment type="caution">
    <text evidence="1">The sequence shown here is derived from an EMBL/GenBank/DDBJ whole genome shotgun (WGS) entry which is preliminary data.</text>
</comment>
<evidence type="ECO:0000313" key="2">
    <source>
        <dbReference type="Proteomes" id="UP000028089"/>
    </source>
</evidence>
<gene>
    <name evidence="1" type="ORF">SK578_0214</name>
</gene>
<dbReference type="Proteomes" id="UP000028089">
    <property type="component" value="Unassembled WGS sequence"/>
</dbReference>
<accession>A0A081QWP8</accession>
<reference evidence="1 2" key="1">
    <citation type="submission" date="2014-05" db="EMBL/GenBank/DDBJ databases">
        <authorList>
            <person name="Daugherty S.C."/>
            <person name="Tallon L.J."/>
            <person name="Sadzewicz L."/>
            <person name="Kilian M."/>
            <person name="Tettelin H."/>
        </authorList>
    </citation>
    <scope>NUCLEOTIDE SEQUENCE [LARGE SCALE GENOMIC DNA]</scope>
    <source>
        <strain evidence="1 2">SK578</strain>
    </source>
</reference>
<protein>
    <submittedName>
        <fullName evidence="1">Uncharacterized protein</fullName>
    </submittedName>
</protein>
<dbReference type="EMBL" id="JPFY01000010">
    <property type="protein sequence ID" value="KEQ47371.1"/>
    <property type="molecule type" value="Genomic_DNA"/>
</dbReference>